<dbReference type="AlphaFoldDB" id="A0A4P9Z986"/>
<evidence type="ECO:0000259" key="4">
    <source>
        <dbReference type="PROSITE" id="PS50166"/>
    </source>
</evidence>
<gene>
    <name evidence="5" type="ORF">METBISCDRAFT_24390</name>
</gene>
<evidence type="ECO:0000256" key="3">
    <source>
        <dbReference type="ARBA" id="ARBA00023242"/>
    </source>
</evidence>
<evidence type="ECO:0000313" key="5">
    <source>
        <dbReference type="EMBL" id="RKP29263.1"/>
    </source>
</evidence>
<keyword evidence="2" id="KW-0813">Transport</keyword>
<reference evidence="6" key="1">
    <citation type="journal article" date="2018" name="Nat. Microbiol.">
        <title>Leveraging single-cell genomics to expand the fungal tree of life.</title>
        <authorList>
            <person name="Ahrendt S.R."/>
            <person name="Quandt C.A."/>
            <person name="Ciobanu D."/>
            <person name="Clum A."/>
            <person name="Salamov A."/>
            <person name="Andreopoulos B."/>
            <person name="Cheng J.F."/>
            <person name="Woyke T."/>
            <person name="Pelin A."/>
            <person name="Henrissat B."/>
            <person name="Reynolds N.K."/>
            <person name="Benny G.L."/>
            <person name="Smith M.E."/>
            <person name="James T.Y."/>
            <person name="Grigoriev I.V."/>
        </authorList>
    </citation>
    <scope>NUCLEOTIDE SEQUENCE [LARGE SCALE GENOMIC DNA]</scope>
    <source>
        <strain evidence="6">Baker2002</strain>
    </source>
</reference>
<dbReference type="OrthoDB" id="431626at2759"/>
<evidence type="ECO:0000313" key="6">
    <source>
        <dbReference type="Proteomes" id="UP000268321"/>
    </source>
</evidence>
<dbReference type="GO" id="GO:0006606">
    <property type="term" value="P:protein import into nucleus"/>
    <property type="evidence" value="ECO:0007669"/>
    <property type="project" value="TreeGrafter"/>
</dbReference>
<dbReference type="PROSITE" id="PS50166">
    <property type="entry name" value="IMPORTIN_B_NT"/>
    <property type="match status" value="1"/>
</dbReference>
<keyword evidence="6" id="KW-1185">Reference proteome</keyword>
<organism evidence="5 6">
    <name type="scientific">Metschnikowia bicuspidata</name>
    <dbReference type="NCBI Taxonomy" id="27322"/>
    <lineage>
        <taxon>Eukaryota</taxon>
        <taxon>Fungi</taxon>
        <taxon>Dikarya</taxon>
        <taxon>Ascomycota</taxon>
        <taxon>Saccharomycotina</taxon>
        <taxon>Pichiomycetes</taxon>
        <taxon>Metschnikowiaceae</taxon>
        <taxon>Metschnikowia</taxon>
    </lineage>
</organism>
<dbReference type="InterPro" id="IPR011989">
    <property type="entry name" value="ARM-like"/>
</dbReference>
<dbReference type="InterPro" id="IPR001494">
    <property type="entry name" value="Importin-beta_N"/>
</dbReference>
<keyword evidence="3" id="KW-0539">Nucleus</keyword>
<dbReference type="InterPro" id="IPR016024">
    <property type="entry name" value="ARM-type_fold"/>
</dbReference>
<dbReference type="PANTHER" id="PTHR10997:SF9">
    <property type="entry name" value="IMPORTIN-9"/>
    <property type="match status" value="1"/>
</dbReference>
<protein>
    <submittedName>
        <fullName evidence="5">ARM repeat-containing protein</fullName>
    </submittedName>
</protein>
<name>A0A4P9Z986_9ASCO</name>
<accession>A0A4P9Z986</accession>
<dbReference type="EMBL" id="ML004497">
    <property type="protein sequence ID" value="RKP29263.1"/>
    <property type="molecule type" value="Genomic_DNA"/>
</dbReference>
<sequence>MAETHRLIRLLVEQNSPDNNARRAAELAFADCVRSDPSTAVFDLAMSASVPDHQLPVEARQACLLHLKRLVPRYWSFAFALFVGPPIAQDVKTMIRHSLVLLATSLPHSKLRSAAAYVIAQIAAADYPDEWPDLLPRLYQLALKADDPIAVAGSLAVLTDLFDDLISEEMFWEGGLGAQFLVNISALLRQAQLPLSVRVSALVLYQTVYTTLLSAEATQLDTRRDAVHKHVRDFAALLPALARDSLDASHVAQSLLLVELQVRAHLYKILSHMAGDFAKVFPADLKLLLLCMLVEDFVAVSAAYMSLLVRQDASVAVAATDGASKPYAAITTHVANLLELLGFLNHKLPLCDTLSADAYRAFTASLVAAAELPAQTLADYELDFNSFVTDATGLSGTLSVRDSVLDFLSNIHERDALSVFGAANAATGSGDWRRKEACLLVVEGLFSNENIASLARDFSVSSYLLDLSVLATRADTHAMVATRLFLLIPRLMERFYALVAAATRASVELKKMLEFALSASDPDTRGLVVSGALISVTLWKNVDGVLFTLVDPCVQDLVFLLCSLLVEDSDNDTPPVLIEAIAAAVSISTIRAHTVPVSPAHASVMELLLAISLKDPANVQLVVDATECLELFLEELDETRYLRVCDQCVPQLMQQLTSSLAGAEVEYSAELSLLLEILGIVVARCPQTELFPHTLFSFVFPATLRLILNTRDDQILQRASELFNAVILKAPQLTVQFDASQTNLGADLEGSGTQIVLEVTSKFLSPDLSDSAAMNCGVTVTSLFEHFQAYLSDGFFMQLLQATVRRLSLAKSVVTTENLVMVFCKLVLNTSPDLVIRVLTSMTVEGESGPHNGLEVVMPIWLNTFEVTRGFDKIKQNVLALGKIFASDDPRVALLVVNGDVIPYDGDMIITRSMARSMPERYTQVPALQKILLLLIAELAFQSQQPDPADFLPAEEADDNSDWKEMDDLGVPNYDKLRAYVDDDDAEPLHDTSIRTILVQFFKESVAKNIGHFRDHYDMLRDDEKKTLVEHVLF</sequence>
<dbReference type="GO" id="GO:0031267">
    <property type="term" value="F:small GTPase binding"/>
    <property type="evidence" value="ECO:0007669"/>
    <property type="project" value="InterPro"/>
</dbReference>
<comment type="subcellular location">
    <subcellularLocation>
        <location evidence="1">Nucleus</location>
    </subcellularLocation>
</comment>
<evidence type="ECO:0000256" key="1">
    <source>
        <dbReference type="ARBA" id="ARBA00004123"/>
    </source>
</evidence>
<feature type="domain" description="Importin N-terminal" evidence="4">
    <location>
        <begin position="25"/>
        <end position="105"/>
    </location>
</feature>
<proteinExistence type="predicted"/>
<dbReference type="Proteomes" id="UP000268321">
    <property type="component" value="Unassembled WGS sequence"/>
</dbReference>
<dbReference type="Gene3D" id="1.25.10.10">
    <property type="entry name" value="Leucine-rich Repeat Variant"/>
    <property type="match status" value="1"/>
</dbReference>
<dbReference type="PANTHER" id="PTHR10997">
    <property type="entry name" value="IMPORTIN-7, 8, 11"/>
    <property type="match status" value="1"/>
</dbReference>
<evidence type="ECO:0000256" key="2">
    <source>
        <dbReference type="ARBA" id="ARBA00022448"/>
    </source>
</evidence>
<dbReference type="GO" id="GO:0005829">
    <property type="term" value="C:cytosol"/>
    <property type="evidence" value="ECO:0007669"/>
    <property type="project" value="TreeGrafter"/>
</dbReference>
<dbReference type="GO" id="GO:0005635">
    <property type="term" value="C:nuclear envelope"/>
    <property type="evidence" value="ECO:0007669"/>
    <property type="project" value="TreeGrafter"/>
</dbReference>
<dbReference type="SUPFAM" id="SSF48371">
    <property type="entry name" value="ARM repeat"/>
    <property type="match status" value="1"/>
</dbReference>